<organism evidence="1 2">
    <name type="scientific">Lysinibacillus xylanilyticus</name>
    <dbReference type="NCBI Taxonomy" id="582475"/>
    <lineage>
        <taxon>Bacteria</taxon>
        <taxon>Bacillati</taxon>
        <taxon>Bacillota</taxon>
        <taxon>Bacilli</taxon>
        <taxon>Bacillales</taxon>
        <taxon>Bacillaceae</taxon>
        <taxon>Lysinibacillus</taxon>
    </lineage>
</organism>
<sequence>MTYIKTSKVSGISKEVSDFKMIEDLASFWNLSKEEMIDTLESGEKLWTPYAIYEKQKGE</sequence>
<accession>A0ABV3W012</accession>
<dbReference type="RefSeq" id="WP_368637149.1">
    <property type="nucleotide sequence ID" value="NZ_JBFRHK010000009.1"/>
</dbReference>
<name>A0ABV3W012_9BACI</name>
<proteinExistence type="predicted"/>
<gene>
    <name evidence="1" type="ORF">AB1300_15445</name>
</gene>
<evidence type="ECO:0000313" key="1">
    <source>
        <dbReference type="EMBL" id="MEX3746517.1"/>
    </source>
</evidence>
<evidence type="ECO:0000313" key="2">
    <source>
        <dbReference type="Proteomes" id="UP001558534"/>
    </source>
</evidence>
<comment type="caution">
    <text evidence="1">The sequence shown here is derived from an EMBL/GenBank/DDBJ whole genome shotgun (WGS) entry which is preliminary data.</text>
</comment>
<protein>
    <submittedName>
        <fullName evidence="1">Uncharacterized protein</fullName>
    </submittedName>
</protein>
<dbReference type="EMBL" id="JBFRHK010000009">
    <property type="protein sequence ID" value="MEX3746517.1"/>
    <property type="molecule type" value="Genomic_DNA"/>
</dbReference>
<keyword evidence="2" id="KW-1185">Reference proteome</keyword>
<reference evidence="1 2" key="1">
    <citation type="submission" date="2024-07" db="EMBL/GenBank/DDBJ databases">
        <title>Characterization of a bacterium isolated from hydrolysated instant sea cucumber by whole-genome sequencing and metabolomics.</title>
        <authorList>
            <person name="Luo X."/>
            <person name="Zhang Z."/>
            <person name="Zheng Z."/>
            <person name="Zhang W."/>
            <person name="Ming T."/>
            <person name="Jiao L."/>
            <person name="Su X."/>
            <person name="Kong F."/>
            <person name="Xu J."/>
        </authorList>
    </citation>
    <scope>NUCLEOTIDE SEQUENCE [LARGE SCALE GENOMIC DNA]</scope>
    <source>
        <strain evidence="1 2">XL-2024</strain>
    </source>
</reference>
<dbReference type="Proteomes" id="UP001558534">
    <property type="component" value="Unassembled WGS sequence"/>
</dbReference>